<keyword evidence="2" id="KW-0479">Metal-binding</keyword>
<dbReference type="InterPro" id="IPR001506">
    <property type="entry name" value="Peptidase_M12A"/>
</dbReference>
<evidence type="ECO:0000256" key="2">
    <source>
        <dbReference type="ARBA" id="ARBA00022723"/>
    </source>
</evidence>
<dbReference type="Pfam" id="PF01400">
    <property type="entry name" value="Astacin"/>
    <property type="match status" value="1"/>
</dbReference>
<feature type="domain" description="Peptidase M12A" evidence="8">
    <location>
        <begin position="94"/>
        <end position="178"/>
    </location>
</feature>
<name>A0A914D4X7_9BILA</name>
<keyword evidence="3" id="KW-0378">Hydrolase</keyword>
<evidence type="ECO:0000256" key="4">
    <source>
        <dbReference type="ARBA" id="ARBA00022833"/>
    </source>
</evidence>
<sequence length="178" mass="20625">MTTKQLNHLRAKRGDSMEDGLLKEDELPEDGLENARQDNLTEAEKEEERRNALYSSDLFEGDIANPGFSKEFLEDLIKTKQDEQALNDTRVQNSAIRDPYFRWPKVGDLVEIPFVLGNTYSYEQRVIMHKAMAHIRQKTCIRFVPKRSNHKDYIVIRNTKNSCSSSVGRIGNEKYDDV</sequence>
<evidence type="ECO:0000256" key="7">
    <source>
        <dbReference type="SAM" id="MobiDB-lite"/>
    </source>
</evidence>
<dbReference type="Proteomes" id="UP000887540">
    <property type="component" value="Unplaced"/>
</dbReference>
<dbReference type="GO" id="GO:0046872">
    <property type="term" value="F:metal ion binding"/>
    <property type="evidence" value="ECO:0007669"/>
    <property type="project" value="UniProtKB-KW"/>
</dbReference>
<feature type="compositionally biased region" description="Basic and acidic residues" evidence="7">
    <location>
        <begin position="12"/>
        <end position="25"/>
    </location>
</feature>
<evidence type="ECO:0000313" key="10">
    <source>
        <dbReference type="WBParaSite" id="ACRNAN_scaffold1850.g23875.t1"/>
    </source>
</evidence>
<dbReference type="WBParaSite" id="ACRNAN_scaffold1850.g23875.t1">
    <property type="protein sequence ID" value="ACRNAN_scaffold1850.g23875.t1"/>
    <property type="gene ID" value="ACRNAN_scaffold1850.g23875"/>
</dbReference>
<dbReference type="PANTHER" id="PTHR10127">
    <property type="entry name" value="DISCOIDIN, CUB, EGF, LAMININ , AND ZINC METALLOPROTEASE DOMAIN CONTAINING"/>
    <property type="match status" value="1"/>
</dbReference>
<evidence type="ECO:0000259" key="8">
    <source>
        <dbReference type="PROSITE" id="PS51864"/>
    </source>
</evidence>
<dbReference type="AlphaFoldDB" id="A0A914D4X7"/>
<evidence type="ECO:0000256" key="3">
    <source>
        <dbReference type="ARBA" id="ARBA00022801"/>
    </source>
</evidence>
<keyword evidence="1" id="KW-0645">Protease</keyword>
<evidence type="ECO:0000256" key="6">
    <source>
        <dbReference type="PROSITE-ProRule" id="PRU01211"/>
    </source>
</evidence>
<keyword evidence="9" id="KW-1185">Reference proteome</keyword>
<accession>A0A914D4X7</accession>
<dbReference type="GO" id="GO:0004222">
    <property type="term" value="F:metalloendopeptidase activity"/>
    <property type="evidence" value="ECO:0007669"/>
    <property type="project" value="InterPro"/>
</dbReference>
<keyword evidence="4" id="KW-0862">Zinc</keyword>
<dbReference type="SUPFAM" id="SSF55486">
    <property type="entry name" value="Metalloproteases ('zincins'), catalytic domain"/>
    <property type="match status" value="1"/>
</dbReference>
<evidence type="ECO:0000256" key="1">
    <source>
        <dbReference type="ARBA" id="ARBA00022670"/>
    </source>
</evidence>
<dbReference type="Gene3D" id="3.40.390.10">
    <property type="entry name" value="Collagenase (Catalytic Domain)"/>
    <property type="match status" value="1"/>
</dbReference>
<dbReference type="GO" id="GO:0006508">
    <property type="term" value="P:proteolysis"/>
    <property type="evidence" value="ECO:0007669"/>
    <property type="project" value="UniProtKB-KW"/>
</dbReference>
<reference evidence="10" key="1">
    <citation type="submission" date="2022-11" db="UniProtKB">
        <authorList>
            <consortium name="WormBaseParasite"/>
        </authorList>
    </citation>
    <scope>IDENTIFICATION</scope>
</reference>
<keyword evidence="5" id="KW-0482">Metalloprotease</keyword>
<dbReference type="PROSITE" id="PS51864">
    <property type="entry name" value="ASTACIN"/>
    <property type="match status" value="1"/>
</dbReference>
<evidence type="ECO:0000313" key="9">
    <source>
        <dbReference type="Proteomes" id="UP000887540"/>
    </source>
</evidence>
<dbReference type="PANTHER" id="PTHR10127:SF780">
    <property type="entry name" value="METALLOENDOPEPTIDASE"/>
    <property type="match status" value="1"/>
</dbReference>
<evidence type="ECO:0000256" key="5">
    <source>
        <dbReference type="ARBA" id="ARBA00023049"/>
    </source>
</evidence>
<dbReference type="InterPro" id="IPR024079">
    <property type="entry name" value="MetalloPept_cat_dom_sf"/>
</dbReference>
<proteinExistence type="predicted"/>
<feature type="region of interest" description="Disordered" evidence="7">
    <location>
        <begin position="1"/>
        <end position="48"/>
    </location>
</feature>
<organism evidence="9 10">
    <name type="scientific">Acrobeloides nanus</name>
    <dbReference type="NCBI Taxonomy" id="290746"/>
    <lineage>
        <taxon>Eukaryota</taxon>
        <taxon>Metazoa</taxon>
        <taxon>Ecdysozoa</taxon>
        <taxon>Nematoda</taxon>
        <taxon>Chromadorea</taxon>
        <taxon>Rhabditida</taxon>
        <taxon>Tylenchina</taxon>
        <taxon>Cephalobomorpha</taxon>
        <taxon>Cephaloboidea</taxon>
        <taxon>Cephalobidae</taxon>
        <taxon>Acrobeloides</taxon>
    </lineage>
</organism>
<protein>
    <submittedName>
        <fullName evidence="10">Peptidase M12A domain-containing protein</fullName>
    </submittedName>
</protein>
<comment type="caution">
    <text evidence="6">Lacks conserved residue(s) required for the propagation of feature annotation.</text>
</comment>